<dbReference type="EMBL" id="GL636486">
    <property type="protein sequence ID" value="EFW22721.1"/>
    <property type="molecule type" value="Genomic_DNA"/>
</dbReference>
<name>E9CSR2_COCPS</name>
<dbReference type="VEuPathDB" id="FungiDB:CPSG_00621"/>
<gene>
    <name evidence="1" type="ORF">CPSG_00621</name>
</gene>
<accession>E9CSR2</accession>
<organism evidence="2">
    <name type="scientific">Coccidioides posadasii (strain RMSCC 757 / Silveira)</name>
    <name type="common">Valley fever fungus</name>
    <dbReference type="NCBI Taxonomy" id="443226"/>
    <lineage>
        <taxon>Eukaryota</taxon>
        <taxon>Fungi</taxon>
        <taxon>Dikarya</taxon>
        <taxon>Ascomycota</taxon>
        <taxon>Pezizomycotina</taxon>
        <taxon>Eurotiomycetes</taxon>
        <taxon>Eurotiomycetidae</taxon>
        <taxon>Onygenales</taxon>
        <taxon>Onygenaceae</taxon>
        <taxon>Coccidioides</taxon>
    </lineage>
</organism>
<reference evidence="2" key="1">
    <citation type="journal article" date="2010" name="Genome Res.">
        <title>Population genomic sequencing of Coccidioides fungi reveals recent hybridization and transposon control.</title>
        <authorList>
            <person name="Neafsey D.E."/>
            <person name="Barker B.M."/>
            <person name="Sharpton T.J."/>
            <person name="Stajich J.E."/>
            <person name="Park D.J."/>
            <person name="Whiston E."/>
            <person name="Hung C.-Y."/>
            <person name="McMahan C."/>
            <person name="White J."/>
            <person name="Sykes S."/>
            <person name="Heiman D."/>
            <person name="Young S."/>
            <person name="Zeng Q."/>
            <person name="Abouelleil A."/>
            <person name="Aftuck L."/>
            <person name="Bessette D."/>
            <person name="Brown A."/>
            <person name="FitzGerald M."/>
            <person name="Lui A."/>
            <person name="Macdonald J.P."/>
            <person name="Priest M."/>
            <person name="Orbach M.J."/>
            <person name="Galgiani J.N."/>
            <person name="Kirkland T.N."/>
            <person name="Cole G.T."/>
            <person name="Birren B.W."/>
            <person name="Henn M.R."/>
            <person name="Taylor J.W."/>
            <person name="Rounsley S.D."/>
        </authorList>
    </citation>
    <scope>NUCLEOTIDE SEQUENCE [LARGE SCALE GENOMIC DNA]</scope>
    <source>
        <strain evidence="2">RMSCC 757 / Silveira</strain>
    </source>
</reference>
<sequence>MSGVREETNHWRIFNNPEQQTVRQTQLLLSDEQTPAMVISRFKEMIMITQFSSGSHSGKQSTYYLHDR</sequence>
<dbReference type="HOGENOM" id="CLU_2793813_0_0_1"/>
<dbReference type="Proteomes" id="UP000002497">
    <property type="component" value="Unassembled WGS sequence"/>
</dbReference>
<protein>
    <submittedName>
        <fullName evidence="1">Predicted protein</fullName>
    </submittedName>
</protein>
<evidence type="ECO:0000313" key="1">
    <source>
        <dbReference type="EMBL" id="EFW22721.1"/>
    </source>
</evidence>
<evidence type="ECO:0000313" key="2">
    <source>
        <dbReference type="Proteomes" id="UP000002497"/>
    </source>
</evidence>
<proteinExistence type="predicted"/>
<keyword evidence="2" id="KW-1185">Reference proteome</keyword>
<reference evidence="2" key="2">
    <citation type="submission" date="2010-03" db="EMBL/GenBank/DDBJ databases">
        <title>The genome sequence of Coccidioides posadasii strain Silveira.</title>
        <authorList>
            <consortium name="The Broad Institute Genome Sequencing Center for Infectious Disease"/>
            <person name="Neafsey D."/>
            <person name="Orbach M."/>
            <person name="Henn M.R."/>
            <person name="Cole G.T."/>
            <person name="Galgiani J."/>
            <person name="Gardner M.J."/>
            <person name="Kirkland T.N."/>
            <person name="Taylor J.W."/>
            <person name="Young S.K."/>
            <person name="Zeng Q."/>
            <person name="Koehrsen M."/>
            <person name="Alvarado L."/>
            <person name="Berlin A."/>
            <person name="Borenstein D."/>
            <person name="Chapman S.B."/>
            <person name="Chen Z."/>
            <person name="Engels R."/>
            <person name="Freedman E."/>
            <person name="Gellesch M."/>
            <person name="Goldberg J."/>
            <person name="Griggs A."/>
            <person name="Gujja S."/>
            <person name="Heilman E."/>
            <person name="Heiman D."/>
            <person name="Howarth C."/>
            <person name="Jen D."/>
            <person name="Larson L."/>
            <person name="Mehta T."/>
            <person name="Neiman D."/>
            <person name="Park D."/>
            <person name="Pearson M."/>
            <person name="Richards J."/>
            <person name="Roberts A."/>
            <person name="Saif S."/>
            <person name="Shea T."/>
            <person name="Shenoy N."/>
            <person name="Sisk P."/>
            <person name="Stolte C."/>
            <person name="Sykes S."/>
            <person name="Walk T."/>
            <person name="White J."/>
            <person name="Yandava C."/>
            <person name="Haas B."/>
            <person name="Nusbaum C."/>
            <person name="Birren B."/>
        </authorList>
    </citation>
    <scope>NUCLEOTIDE SEQUENCE [LARGE SCALE GENOMIC DNA]</scope>
    <source>
        <strain evidence="2">RMSCC 757 / Silveira</strain>
    </source>
</reference>
<dbReference type="AlphaFoldDB" id="E9CSR2"/>